<keyword evidence="1" id="KW-0732">Signal</keyword>
<name>A0ABR4QBU8_9CEST</name>
<keyword evidence="4" id="KW-1185">Reference proteome</keyword>
<protein>
    <recommendedName>
        <fullName evidence="5">Secreted protein</fullName>
    </recommendedName>
</protein>
<evidence type="ECO:0000256" key="1">
    <source>
        <dbReference type="SAM" id="SignalP"/>
    </source>
</evidence>
<dbReference type="Proteomes" id="UP001651158">
    <property type="component" value="Unassembled WGS sequence"/>
</dbReference>
<evidence type="ECO:0000313" key="4">
    <source>
        <dbReference type="Proteomes" id="UP001651158"/>
    </source>
</evidence>
<dbReference type="EMBL" id="JAKROA010000005">
    <property type="protein sequence ID" value="KAL5107120.1"/>
    <property type="molecule type" value="Genomic_DNA"/>
</dbReference>
<comment type="caution">
    <text evidence="3">The sequence shown here is derived from an EMBL/GenBank/DDBJ whole genome shotgun (WGS) entry which is preliminary data.</text>
</comment>
<feature type="chain" id="PRO_5045031958" description="Secreted protein" evidence="1">
    <location>
        <begin position="20"/>
        <end position="121"/>
    </location>
</feature>
<gene>
    <name evidence="2" type="ORF">TcWFU_006563</name>
    <name evidence="3" type="ORF">TcWFU_009367</name>
</gene>
<proteinExistence type="predicted"/>
<evidence type="ECO:0000313" key="2">
    <source>
        <dbReference type="EMBL" id="KAL5106937.1"/>
    </source>
</evidence>
<sequence length="121" mass="13739">MRKAIWNPPLLCHPMSASALLICWSNSNKHCHLRRRAGWARMDGIGVLCHRKHEKAQRLGSGKSEAEKEAWRERMKRTRWPTKISTVFRHKENTCFQSLLAVGCDLAAHENAYNSAGVGTS</sequence>
<accession>A0ABR4QBU8</accession>
<evidence type="ECO:0008006" key="5">
    <source>
        <dbReference type="Google" id="ProtNLM"/>
    </source>
</evidence>
<dbReference type="EMBL" id="JAKROA010000005">
    <property type="protein sequence ID" value="KAL5106937.1"/>
    <property type="molecule type" value="Genomic_DNA"/>
</dbReference>
<feature type="signal peptide" evidence="1">
    <location>
        <begin position="1"/>
        <end position="19"/>
    </location>
</feature>
<reference evidence="3" key="2">
    <citation type="submission" date="2024-12" db="EMBL/GenBank/DDBJ databases">
        <authorList>
            <person name="Estrada K."/>
            <person name="Bobes R.J."/>
            <person name="Sanchez-Flores A."/>
            <person name="Laclette J.P."/>
        </authorList>
    </citation>
    <scope>NUCLEOTIDE SEQUENCE</scope>
    <source>
        <strain evidence="3">WFUcys</strain>
        <tissue evidence="3">Peritoneal cavity of infected mice</tissue>
    </source>
</reference>
<evidence type="ECO:0000313" key="3">
    <source>
        <dbReference type="EMBL" id="KAL5107120.1"/>
    </source>
</evidence>
<organism evidence="3 4">
    <name type="scientific">Taenia crassiceps</name>
    <dbReference type="NCBI Taxonomy" id="6207"/>
    <lineage>
        <taxon>Eukaryota</taxon>
        <taxon>Metazoa</taxon>
        <taxon>Spiralia</taxon>
        <taxon>Lophotrochozoa</taxon>
        <taxon>Platyhelminthes</taxon>
        <taxon>Cestoda</taxon>
        <taxon>Eucestoda</taxon>
        <taxon>Cyclophyllidea</taxon>
        <taxon>Taeniidae</taxon>
        <taxon>Taenia</taxon>
    </lineage>
</organism>
<reference evidence="3 4" key="1">
    <citation type="journal article" date="2022" name="Front. Cell. Infect. Microbiol.">
        <title>The Genomes of Two Strains of Taenia crassiceps the Animal Model for the Study of Human Cysticercosis.</title>
        <authorList>
            <person name="Bobes R.J."/>
            <person name="Estrada K."/>
            <person name="Rios-Valencia D.G."/>
            <person name="Calderon-Gallegos A."/>
            <person name="de la Torre P."/>
            <person name="Carrero J.C."/>
            <person name="Sanchez-Flores A."/>
            <person name="Laclette J.P."/>
        </authorList>
    </citation>
    <scope>NUCLEOTIDE SEQUENCE [LARGE SCALE GENOMIC DNA]</scope>
    <source>
        <strain evidence="3">WFUcys</strain>
    </source>
</reference>